<gene>
    <name evidence="2" type="ORF">DSTB1V02_LOCUS2255</name>
</gene>
<evidence type="ECO:0000313" key="3">
    <source>
        <dbReference type="Proteomes" id="UP000677054"/>
    </source>
</evidence>
<sequence length="251" mass="28618">MKVVTSFGYRDKFLFFSAKDVRIFVMVSDGIGDKTGNRLRMKDHKEYPATNAAKLHCEPRNIERGGADKKDQEGGGQGTTRSHIIIMRMGIKVPPIKYHRQNLSSNPARFQLKIPPSIPHSEVPEELELEERESNIEDETGGCYNVTPDQEEQDAQYAEGEAILSRPMEGIDPDKNHHEGMRQEQTTGLRWRCQRDQLPCGEWHLHTRMLLQPGAQQQGNGKQLEQHVNKRMLRMRQCGQIGDAVEFIGSN</sequence>
<dbReference type="AlphaFoldDB" id="A0A7R9A177"/>
<evidence type="ECO:0000256" key="1">
    <source>
        <dbReference type="SAM" id="MobiDB-lite"/>
    </source>
</evidence>
<reference evidence="2" key="1">
    <citation type="submission" date="2020-11" db="EMBL/GenBank/DDBJ databases">
        <authorList>
            <person name="Tran Van P."/>
        </authorList>
    </citation>
    <scope>NUCLEOTIDE SEQUENCE</scope>
</reference>
<dbReference type="EMBL" id="LR899762">
    <property type="protein sequence ID" value="CAD7242284.1"/>
    <property type="molecule type" value="Genomic_DNA"/>
</dbReference>
<evidence type="ECO:0000313" key="2">
    <source>
        <dbReference type="EMBL" id="CAD7242284.1"/>
    </source>
</evidence>
<dbReference type="EMBL" id="CAJPEV010000245">
    <property type="protein sequence ID" value="CAG0882900.1"/>
    <property type="molecule type" value="Genomic_DNA"/>
</dbReference>
<name>A0A7R9A177_9CRUS</name>
<organism evidence="2">
    <name type="scientific">Darwinula stevensoni</name>
    <dbReference type="NCBI Taxonomy" id="69355"/>
    <lineage>
        <taxon>Eukaryota</taxon>
        <taxon>Metazoa</taxon>
        <taxon>Ecdysozoa</taxon>
        <taxon>Arthropoda</taxon>
        <taxon>Crustacea</taxon>
        <taxon>Oligostraca</taxon>
        <taxon>Ostracoda</taxon>
        <taxon>Podocopa</taxon>
        <taxon>Podocopida</taxon>
        <taxon>Darwinulocopina</taxon>
        <taxon>Darwinuloidea</taxon>
        <taxon>Darwinulidae</taxon>
        <taxon>Darwinula</taxon>
    </lineage>
</organism>
<accession>A0A7R9A177</accession>
<protein>
    <submittedName>
        <fullName evidence="2">Uncharacterized protein</fullName>
    </submittedName>
</protein>
<proteinExistence type="predicted"/>
<feature type="region of interest" description="Disordered" evidence="1">
    <location>
        <begin position="56"/>
        <end position="80"/>
    </location>
</feature>
<dbReference type="Proteomes" id="UP000677054">
    <property type="component" value="Unassembled WGS sequence"/>
</dbReference>
<keyword evidence="3" id="KW-1185">Reference proteome</keyword>
<feature type="compositionally biased region" description="Basic and acidic residues" evidence="1">
    <location>
        <begin position="56"/>
        <end position="73"/>
    </location>
</feature>